<dbReference type="GO" id="GO:0016020">
    <property type="term" value="C:membrane"/>
    <property type="evidence" value="ECO:0007669"/>
    <property type="project" value="UniProtKB-SubCell"/>
</dbReference>
<evidence type="ECO:0000256" key="2">
    <source>
        <dbReference type="ARBA" id="ARBA00022692"/>
    </source>
</evidence>
<protein>
    <submittedName>
        <fullName evidence="6">Amino acid transporter</fullName>
    </submittedName>
</protein>
<feature type="transmembrane region" description="Helical" evidence="5">
    <location>
        <begin position="258"/>
        <end position="280"/>
    </location>
</feature>
<dbReference type="InterPro" id="IPR002293">
    <property type="entry name" value="AA/rel_permease1"/>
</dbReference>
<dbReference type="Pfam" id="PF13520">
    <property type="entry name" value="AA_permease_2"/>
    <property type="match status" value="1"/>
</dbReference>
<keyword evidence="4 5" id="KW-0472">Membrane</keyword>
<feature type="transmembrane region" description="Helical" evidence="5">
    <location>
        <begin position="385"/>
        <end position="407"/>
    </location>
</feature>
<proteinExistence type="predicted"/>
<reference evidence="7" key="1">
    <citation type="submission" date="2015-11" db="EMBL/GenBank/DDBJ databases">
        <authorList>
            <person name="Seth-Smith H.M.B."/>
        </authorList>
    </citation>
    <scope>NUCLEOTIDE SEQUENCE [LARGE SCALE GENOMIC DNA]</scope>
    <source>
        <strain evidence="7">2013Ark11</strain>
    </source>
</reference>
<evidence type="ECO:0000256" key="3">
    <source>
        <dbReference type="ARBA" id="ARBA00022989"/>
    </source>
</evidence>
<evidence type="ECO:0000256" key="4">
    <source>
        <dbReference type="ARBA" id="ARBA00023136"/>
    </source>
</evidence>
<feature type="transmembrane region" description="Helical" evidence="5">
    <location>
        <begin position="313"/>
        <end position="339"/>
    </location>
</feature>
<dbReference type="PANTHER" id="PTHR47704">
    <property type="entry name" value="POTASSIUM TRANSPORTER KIMA"/>
    <property type="match status" value="1"/>
</dbReference>
<gene>
    <name evidence="6" type="ORF">Ark11_0667</name>
</gene>
<evidence type="ECO:0000256" key="1">
    <source>
        <dbReference type="ARBA" id="ARBA00004141"/>
    </source>
</evidence>
<dbReference type="AlphaFoldDB" id="A0A0S4M3C8"/>
<feature type="transmembrane region" description="Helical" evidence="5">
    <location>
        <begin position="360"/>
        <end position="379"/>
    </location>
</feature>
<dbReference type="InterPro" id="IPR053153">
    <property type="entry name" value="APC_K+_Transporter"/>
</dbReference>
<dbReference type="OrthoDB" id="9759676at2"/>
<keyword evidence="7" id="KW-1185">Reference proteome</keyword>
<keyword evidence="3 5" id="KW-1133">Transmembrane helix</keyword>
<dbReference type="Proteomes" id="UP000198651">
    <property type="component" value="Chromosome I"/>
</dbReference>
<feature type="transmembrane region" description="Helical" evidence="5">
    <location>
        <begin position="169"/>
        <end position="193"/>
    </location>
</feature>
<dbReference type="EMBL" id="LN906597">
    <property type="protein sequence ID" value="CUT17503.1"/>
    <property type="molecule type" value="Genomic_DNA"/>
</dbReference>
<dbReference type="PANTHER" id="PTHR47704:SF1">
    <property type="entry name" value="POTASSIUM TRANSPORTER KIMA"/>
    <property type="match status" value="1"/>
</dbReference>
<dbReference type="PATRIC" id="fig|1561003.3.peg.671"/>
<evidence type="ECO:0000256" key="5">
    <source>
        <dbReference type="SAM" id="Phobius"/>
    </source>
</evidence>
<dbReference type="GO" id="GO:0022857">
    <property type="term" value="F:transmembrane transporter activity"/>
    <property type="evidence" value="ECO:0007669"/>
    <property type="project" value="InterPro"/>
</dbReference>
<dbReference type="RefSeq" id="WP_092342928.1">
    <property type="nucleotide sequence ID" value="NZ_FLSL01000085.1"/>
</dbReference>
<organism evidence="6 7">
    <name type="scientific">Candidatus Ichthyocystis hellenicum</name>
    <dbReference type="NCBI Taxonomy" id="1561003"/>
    <lineage>
        <taxon>Bacteria</taxon>
        <taxon>Pseudomonadati</taxon>
        <taxon>Pseudomonadota</taxon>
        <taxon>Betaproteobacteria</taxon>
        <taxon>Burkholderiales</taxon>
        <taxon>Candidatus Ichthyocystis</taxon>
    </lineage>
</organism>
<sequence>MWNKIRRLILGKPLDPLNKKVRHQIALVSFLAWVGLGADGLSSACYGPEEAFLALGQATHLALYLAVMTAVTVFFISFAYTQVIELFPNGGGGYRVTTTLLGDHLGLICGCSLLVDYVLTISISIASGTDALFSILPQYWEKFRLFFECVSVFGLILINLRGLKESIRFLLPIFIGFVVTHFALIVVGVLLHADKLGNLIPTTIEETNRMQSSIGWSATVGLLLRAYSLGGGTYTGIEAVSNNVQSLAEPRLKTGRLTMLYIALSLSFMAGGTILLYLLWNANHVKGMTLNAVTFRMILNEIGIHGWLAHSTLAIILLLEALLLFVAANTGFLAGPSVLSNMARDFWVPRQFRHLSNRLVTQNGIFMMGISALFIILLSQGRVSFLIILYSINVFLTFSLTLAGLCRHWWRQKSTQKNWAARFLLAFSSFLLTASILVVTSFVKFSDGGWVTLVITSTVILGCIWIRKHYYQLEEKILLIDESFAHLPYGTRTDQIDISPNEPTAAFIIGSSRGIGMHNLRWVQKMFPNHFKNFLFINVETVDANSYGGELELKKLRQEAMVRTTYFVNFCNSHGLSAKQYTGFGIDTIEEIFKLAERVETEFSNVMFFSSHITSKDENWTTRILHSNTPFVLQKKMHSVGMNMVILPIQV</sequence>
<feature type="transmembrane region" description="Helical" evidence="5">
    <location>
        <begin position="105"/>
        <end position="125"/>
    </location>
</feature>
<dbReference type="STRING" id="1561003.Ark11_0667"/>
<feature type="transmembrane region" description="Helical" evidence="5">
    <location>
        <begin position="60"/>
        <end position="84"/>
    </location>
</feature>
<feature type="transmembrane region" description="Helical" evidence="5">
    <location>
        <begin position="449"/>
        <end position="466"/>
    </location>
</feature>
<comment type="subcellular location">
    <subcellularLocation>
        <location evidence="1">Membrane</location>
        <topology evidence="1">Multi-pass membrane protein</topology>
    </subcellularLocation>
</comment>
<accession>A0A0S4M3C8</accession>
<dbReference type="Gene3D" id="1.20.1740.10">
    <property type="entry name" value="Amino acid/polyamine transporter I"/>
    <property type="match status" value="1"/>
</dbReference>
<feature type="transmembrane region" description="Helical" evidence="5">
    <location>
        <begin position="419"/>
        <end position="443"/>
    </location>
</feature>
<keyword evidence="2 5" id="KW-0812">Transmembrane</keyword>
<evidence type="ECO:0000313" key="6">
    <source>
        <dbReference type="EMBL" id="CUT17503.1"/>
    </source>
</evidence>
<name>A0A0S4M3C8_9BURK</name>
<evidence type="ECO:0000313" key="7">
    <source>
        <dbReference type="Proteomes" id="UP000198651"/>
    </source>
</evidence>
<feature type="transmembrane region" description="Helical" evidence="5">
    <location>
        <begin position="145"/>
        <end position="162"/>
    </location>
</feature>